<dbReference type="InterPro" id="IPR036866">
    <property type="entry name" value="RibonucZ/Hydroxyglut_hydro"/>
</dbReference>
<dbReference type="Proteomes" id="UP000198870">
    <property type="component" value="Unassembled WGS sequence"/>
</dbReference>
<reference evidence="8 9" key="1">
    <citation type="submission" date="2016-10" db="EMBL/GenBank/DDBJ databases">
        <authorList>
            <person name="de Groot N.N."/>
        </authorList>
    </citation>
    <scope>NUCLEOTIDE SEQUENCE [LARGE SCALE GENOMIC DNA]</scope>
    <source>
        <strain evidence="8 9">AA1</strain>
    </source>
</reference>
<evidence type="ECO:0000256" key="3">
    <source>
        <dbReference type="ARBA" id="ARBA00022723"/>
    </source>
</evidence>
<comment type="pathway">
    <text evidence="1">Secondary metabolite metabolism; methylglyoxal degradation; (R)-lactate from methylglyoxal: step 2/2.</text>
</comment>
<evidence type="ECO:0000256" key="5">
    <source>
        <dbReference type="ARBA" id="ARBA00022833"/>
    </source>
</evidence>
<organism evidence="8 9">
    <name type="scientific">Desulfoluna spongiiphila</name>
    <dbReference type="NCBI Taxonomy" id="419481"/>
    <lineage>
        <taxon>Bacteria</taxon>
        <taxon>Pseudomonadati</taxon>
        <taxon>Thermodesulfobacteriota</taxon>
        <taxon>Desulfobacteria</taxon>
        <taxon>Desulfobacterales</taxon>
        <taxon>Desulfolunaceae</taxon>
        <taxon>Desulfoluna</taxon>
    </lineage>
</organism>
<dbReference type="OrthoDB" id="9802248at2"/>
<keyword evidence="9" id="KW-1185">Reference proteome</keyword>
<dbReference type="PANTHER" id="PTHR43705:SF1">
    <property type="entry name" value="HYDROXYACYLGLUTATHIONE HYDROLASE GLOB"/>
    <property type="match status" value="1"/>
</dbReference>
<dbReference type="Pfam" id="PF00753">
    <property type="entry name" value="Lactamase_B"/>
    <property type="match status" value="2"/>
</dbReference>
<proteinExistence type="predicted"/>
<dbReference type="InterPro" id="IPR001279">
    <property type="entry name" value="Metallo-B-lactamas"/>
</dbReference>
<keyword evidence="4 8" id="KW-0378">Hydrolase</keyword>
<accession>A0A1G5F2P1</accession>
<dbReference type="EC" id="3.1.2.6" evidence="2"/>
<dbReference type="InterPro" id="IPR050110">
    <property type="entry name" value="Glyoxalase_II_hydrolase"/>
</dbReference>
<evidence type="ECO:0000313" key="9">
    <source>
        <dbReference type="Proteomes" id="UP000198870"/>
    </source>
</evidence>
<gene>
    <name evidence="8" type="ORF">SAMN05216233_10796</name>
</gene>
<evidence type="ECO:0000256" key="2">
    <source>
        <dbReference type="ARBA" id="ARBA00011917"/>
    </source>
</evidence>
<dbReference type="RefSeq" id="WP_092210743.1">
    <property type="nucleotide sequence ID" value="NZ_FMUX01000007.1"/>
</dbReference>
<evidence type="ECO:0000256" key="4">
    <source>
        <dbReference type="ARBA" id="ARBA00022801"/>
    </source>
</evidence>
<keyword evidence="5" id="KW-0862">Zinc</keyword>
<dbReference type="SUPFAM" id="SSF56281">
    <property type="entry name" value="Metallo-hydrolase/oxidoreductase"/>
    <property type="match status" value="1"/>
</dbReference>
<sequence>MLTLTQFRYSADNFSYVVSGPESAVAIDPGAVDEILDFVSARGLRLTHVINTHTHPDHTVGNTPLILRSGATHQDIPALRQSGRLDIDGDPLIVHYTPGHMDDCLTFEIKGRLITGDTLFNGTVGTCFSGDMESFYRTVTFLLTFPDDTKIYAGHDYVQESMAFARIIEPENETEIARYLSLYDPDHVVSTLADEKRANPFVRFNEPHLVDTMKQRDLPVATERERWHSVMELY</sequence>
<dbReference type="AlphaFoldDB" id="A0A1G5F2P1"/>
<feature type="domain" description="Metallo-beta-lactamase" evidence="7">
    <location>
        <begin position="12"/>
        <end position="155"/>
    </location>
</feature>
<protein>
    <recommendedName>
        <fullName evidence="2">hydroxyacylglutathione hydrolase</fullName>
        <ecNumber evidence="2">3.1.2.6</ecNumber>
    </recommendedName>
    <alternativeName>
        <fullName evidence="6">Glyoxalase II</fullName>
    </alternativeName>
</protein>
<evidence type="ECO:0000259" key="7">
    <source>
        <dbReference type="SMART" id="SM00849"/>
    </source>
</evidence>
<dbReference type="PANTHER" id="PTHR43705">
    <property type="entry name" value="HYDROXYACYLGLUTATHIONE HYDROLASE"/>
    <property type="match status" value="1"/>
</dbReference>
<dbReference type="GO" id="GO:0046872">
    <property type="term" value="F:metal ion binding"/>
    <property type="evidence" value="ECO:0007669"/>
    <property type="project" value="UniProtKB-KW"/>
</dbReference>
<dbReference type="STRING" id="419481.SAMN05216233_10796"/>
<dbReference type="GO" id="GO:0004416">
    <property type="term" value="F:hydroxyacylglutathione hydrolase activity"/>
    <property type="evidence" value="ECO:0007669"/>
    <property type="project" value="UniProtKB-EC"/>
</dbReference>
<evidence type="ECO:0000313" key="8">
    <source>
        <dbReference type="EMBL" id="SCY33467.1"/>
    </source>
</evidence>
<evidence type="ECO:0000256" key="1">
    <source>
        <dbReference type="ARBA" id="ARBA00004963"/>
    </source>
</evidence>
<dbReference type="Pfam" id="PF16123">
    <property type="entry name" value="HAGH_C"/>
    <property type="match status" value="1"/>
</dbReference>
<dbReference type="Gene3D" id="3.60.15.10">
    <property type="entry name" value="Ribonuclease Z/Hydroxyacylglutathione hydrolase-like"/>
    <property type="match status" value="1"/>
</dbReference>
<name>A0A1G5F2P1_9BACT</name>
<evidence type="ECO:0000256" key="6">
    <source>
        <dbReference type="ARBA" id="ARBA00031044"/>
    </source>
</evidence>
<dbReference type="SMART" id="SM00849">
    <property type="entry name" value="Lactamase_B"/>
    <property type="match status" value="1"/>
</dbReference>
<dbReference type="EMBL" id="FMUX01000007">
    <property type="protein sequence ID" value="SCY33467.1"/>
    <property type="molecule type" value="Genomic_DNA"/>
</dbReference>
<keyword evidence="3" id="KW-0479">Metal-binding</keyword>
<dbReference type="InterPro" id="IPR032282">
    <property type="entry name" value="HAGH_C"/>
</dbReference>